<organism evidence="1">
    <name type="scientific">Hexamita inflata</name>
    <dbReference type="NCBI Taxonomy" id="28002"/>
    <lineage>
        <taxon>Eukaryota</taxon>
        <taxon>Metamonada</taxon>
        <taxon>Diplomonadida</taxon>
        <taxon>Hexamitidae</taxon>
        <taxon>Hexamitinae</taxon>
        <taxon>Hexamita</taxon>
    </lineage>
</organism>
<comment type="caution">
    <text evidence="1">The sequence shown here is derived from an EMBL/GenBank/DDBJ whole genome shotgun (WGS) entry which is preliminary data.</text>
</comment>
<dbReference type="EMBL" id="CATOUU010000868">
    <property type="protein sequence ID" value="CAI9955858.1"/>
    <property type="molecule type" value="Genomic_DNA"/>
</dbReference>
<evidence type="ECO:0000313" key="3">
    <source>
        <dbReference type="EMBL" id="CAL6056017.1"/>
    </source>
</evidence>
<keyword evidence="5" id="KW-1185">Reference proteome</keyword>
<dbReference type="EMBL" id="CATOUU010000868">
    <property type="protein sequence ID" value="CAI9955855.1"/>
    <property type="molecule type" value="Genomic_DNA"/>
</dbReference>
<evidence type="ECO:0000313" key="4">
    <source>
        <dbReference type="EMBL" id="CAL6056023.1"/>
    </source>
</evidence>
<sequence length="173" mass="20388">MQNSSEQLRLITLYVDFTRFPWQQNYQVNAAQGIVVQQFGYDMTQTNIKYQVISLSSKHILQSVCINKIICSIISQTFHCSFRYWYGQTLNSQLTPVYITKNFVCLYFQAVQFQYIYASLLQFNASWFSSCGHVDLTVIFIMCGYCIKFQQIRRKCYYIYVVQNIKDAGVRNI</sequence>
<dbReference type="EMBL" id="CAXDID020000208">
    <property type="protein sequence ID" value="CAL6056017.1"/>
    <property type="molecule type" value="Genomic_DNA"/>
</dbReference>
<reference evidence="1" key="1">
    <citation type="submission" date="2023-06" db="EMBL/GenBank/DDBJ databases">
        <authorList>
            <person name="Kurt Z."/>
        </authorList>
    </citation>
    <scope>NUCLEOTIDE SEQUENCE</scope>
</reference>
<protein>
    <submittedName>
        <fullName evidence="3">Hypothetical_protein</fullName>
    </submittedName>
</protein>
<dbReference type="EMBL" id="CAXDID020000208">
    <property type="protein sequence ID" value="CAL6056023.1"/>
    <property type="molecule type" value="Genomic_DNA"/>
</dbReference>
<accession>A0AA86UF92</accession>
<dbReference type="AlphaFoldDB" id="A0AA86UF92"/>
<evidence type="ECO:0000313" key="5">
    <source>
        <dbReference type="Proteomes" id="UP001642409"/>
    </source>
</evidence>
<proteinExistence type="predicted"/>
<dbReference type="Proteomes" id="UP001642409">
    <property type="component" value="Unassembled WGS sequence"/>
</dbReference>
<gene>
    <name evidence="1" type="ORF">HINF_LOCUS43500</name>
    <name evidence="2" type="ORF">HINF_LOCUS43503</name>
    <name evidence="3" type="ORF">HINF_LOCUS46823</name>
    <name evidence="4" type="ORF">HINF_LOCUS46826</name>
</gene>
<evidence type="ECO:0000313" key="2">
    <source>
        <dbReference type="EMBL" id="CAI9955858.1"/>
    </source>
</evidence>
<reference evidence="3 5" key="2">
    <citation type="submission" date="2024-07" db="EMBL/GenBank/DDBJ databases">
        <authorList>
            <person name="Akdeniz Z."/>
        </authorList>
    </citation>
    <scope>NUCLEOTIDE SEQUENCE [LARGE SCALE GENOMIC DNA]</scope>
</reference>
<name>A0AA86UF92_9EUKA</name>
<evidence type="ECO:0000313" key="1">
    <source>
        <dbReference type="EMBL" id="CAI9955855.1"/>
    </source>
</evidence>